<dbReference type="EMBL" id="PDCK01000045">
    <property type="protein sequence ID" value="PRQ21021.1"/>
    <property type="molecule type" value="Genomic_DNA"/>
</dbReference>
<gene>
    <name evidence="2" type="ORF">RchiOBHm_Chr7g0234591</name>
</gene>
<keyword evidence="1" id="KW-0472">Membrane</keyword>
<keyword evidence="3" id="KW-1185">Reference proteome</keyword>
<dbReference type="Gramene" id="PRQ21021">
    <property type="protein sequence ID" value="PRQ21021"/>
    <property type="gene ID" value="RchiOBHm_Chr7g0234591"/>
</dbReference>
<dbReference type="Proteomes" id="UP000238479">
    <property type="component" value="Chromosome 7"/>
</dbReference>
<proteinExistence type="predicted"/>
<keyword evidence="1" id="KW-1133">Transmembrane helix</keyword>
<organism evidence="2 3">
    <name type="scientific">Rosa chinensis</name>
    <name type="common">China rose</name>
    <dbReference type="NCBI Taxonomy" id="74649"/>
    <lineage>
        <taxon>Eukaryota</taxon>
        <taxon>Viridiplantae</taxon>
        <taxon>Streptophyta</taxon>
        <taxon>Embryophyta</taxon>
        <taxon>Tracheophyta</taxon>
        <taxon>Spermatophyta</taxon>
        <taxon>Magnoliopsida</taxon>
        <taxon>eudicotyledons</taxon>
        <taxon>Gunneridae</taxon>
        <taxon>Pentapetalae</taxon>
        <taxon>rosids</taxon>
        <taxon>fabids</taxon>
        <taxon>Rosales</taxon>
        <taxon>Rosaceae</taxon>
        <taxon>Rosoideae</taxon>
        <taxon>Rosoideae incertae sedis</taxon>
        <taxon>Rosa</taxon>
    </lineage>
</organism>
<name>A0A2P6PGG9_ROSCH</name>
<protein>
    <submittedName>
        <fullName evidence="2">Uncharacterized protein</fullName>
    </submittedName>
</protein>
<sequence length="308" mass="34179">MHSCTKLRALPPVNPSRPGLGIQRCFEVSTSSLVGACFARIQCRDLLTTFFWVLCLRFPSAFGTANLATVNHTRDRSRLDWGIRPRVRNKTASNHLQLGRLLETTTMERGGAGLIGFIWNPIWSAAEPVWLMMKAVLGYADPTMFLFPVAVSIVYWLWWNIWAGIRGSDTKDLIRLWVPRLFWVAVQVGCLWTLVQTRIWVTSRAGVLSLWWMFDRPKLLAAPSSGWSPAKKLLLGLKLGPPSGLGALVSFGLLLGSRMSSGAFSLDELLVQPRAWTIDSGPGLFGFGVTGGHMLECNIIRGNLLLLS</sequence>
<comment type="caution">
    <text evidence="2">The sequence shown here is derived from an EMBL/GenBank/DDBJ whole genome shotgun (WGS) entry which is preliminary data.</text>
</comment>
<keyword evidence="1" id="KW-0812">Transmembrane</keyword>
<evidence type="ECO:0000313" key="3">
    <source>
        <dbReference type="Proteomes" id="UP000238479"/>
    </source>
</evidence>
<reference evidence="2 3" key="1">
    <citation type="journal article" date="2018" name="Nat. Genet.">
        <title>The Rosa genome provides new insights in the design of modern roses.</title>
        <authorList>
            <person name="Bendahmane M."/>
        </authorList>
    </citation>
    <scope>NUCLEOTIDE SEQUENCE [LARGE SCALE GENOMIC DNA]</scope>
    <source>
        <strain evidence="3">cv. Old Blush</strain>
    </source>
</reference>
<feature type="transmembrane region" description="Helical" evidence="1">
    <location>
        <begin position="145"/>
        <end position="165"/>
    </location>
</feature>
<feature type="transmembrane region" description="Helical" evidence="1">
    <location>
        <begin position="177"/>
        <end position="195"/>
    </location>
</feature>
<accession>A0A2P6PGG9</accession>
<dbReference type="AlphaFoldDB" id="A0A2P6PGG9"/>
<evidence type="ECO:0000256" key="1">
    <source>
        <dbReference type="SAM" id="Phobius"/>
    </source>
</evidence>
<evidence type="ECO:0000313" key="2">
    <source>
        <dbReference type="EMBL" id="PRQ21021.1"/>
    </source>
</evidence>